<evidence type="ECO:0000256" key="4">
    <source>
        <dbReference type="ARBA" id="ARBA00022989"/>
    </source>
</evidence>
<evidence type="ECO:0000256" key="7">
    <source>
        <dbReference type="SAM" id="Phobius"/>
    </source>
</evidence>
<feature type="transmembrane region" description="Helical" evidence="7">
    <location>
        <begin position="140"/>
        <end position="160"/>
    </location>
</feature>
<evidence type="ECO:0000256" key="2">
    <source>
        <dbReference type="ARBA" id="ARBA00022448"/>
    </source>
</evidence>
<feature type="region of interest" description="Disordered" evidence="6">
    <location>
        <begin position="1"/>
        <end position="62"/>
    </location>
</feature>
<dbReference type="InterPro" id="IPR011701">
    <property type="entry name" value="MFS"/>
</dbReference>
<feature type="domain" description="Major facilitator superfamily (MFS) profile" evidence="8">
    <location>
        <begin position="76"/>
        <end position="560"/>
    </location>
</feature>
<feature type="transmembrane region" description="Helical" evidence="7">
    <location>
        <begin position="530"/>
        <end position="554"/>
    </location>
</feature>
<keyword evidence="4 7" id="KW-1133">Transmembrane helix</keyword>
<keyword evidence="2" id="KW-0813">Transport</keyword>
<feature type="transmembrane region" description="Helical" evidence="7">
    <location>
        <begin position="73"/>
        <end position="99"/>
    </location>
</feature>
<dbReference type="CDD" id="cd17502">
    <property type="entry name" value="MFS_Azr1_MDR_like"/>
    <property type="match status" value="1"/>
</dbReference>
<keyword evidence="5 7" id="KW-0472">Membrane</keyword>
<feature type="transmembrane region" description="Helical" evidence="7">
    <location>
        <begin position="342"/>
        <end position="362"/>
    </location>
</feature>
<dbReference type="AlphaFoldDB" id="A0A0A1TAP4"/>
<evidence type="ECO:0000313" key="9">
    <source>
        <dbReference type="EMBL" id="CEJ84142.1"/>
    </source>
</evidence>
<dbReference type="InterPro" id="IPR036259">
    <property type="entry name" value="MFS_trans_sf"/>
</dbReference>
<dbReference type="PANTHER" id="PTHR23501">
    <property type="entry name" value="MAJOR FACILITATOR SUPERFAMILY"/>
    <property type="match status" value="1"/>
</dbReference>
<accession>A0A0A1TAP4</accession>
<dbReference type="Gene3D" id="1.20.1250.20">
    <property type="entry name" value="MFS general substrate transporter like domains"/>
    <property type="match status" value="2"/>
</dbReference>
<dbReference type="SUPFAM" id="SSF103473">
    <property type="entry name" value="MFS general substrate transporter"/>
    <property type="match status" value="1"/>
</dbReference>
<dbReference type="EMBL" id="CDHN01000002">
    <property type="protein sequence ID" value="CEJ84142.1"/>
    <property type="molecule type" value="Genomic_DNA"/>
</dbReference>
<feature type="transmembrane region" description="Helical" evidence="7">
    <location>
        <begin position="465"/>
        <end position="488"/>
    </location>
</feature>
<dbReference type="InterPro" id="IPR020846">
    <property type="entry name" value="MFS_dom"/>
</dbReference>
<dbReference type="PROSITE" id="PS50850">
    <property type="entry name" value="MFS"/>
    <property type="match status" value="1"/>
</dbReference>
<feature type="transmembrane region" description="Helical" evidence="7">
    <location>
        <begin position="300"/>
        <end position="321"/>
    </location>
</feature>
<keyword evidence="3 7" id="KW-0812">Transmembrane</keyword>
<evidence type="ECO:0000313" key="10">
    <source>
        <dbReference type="Proteomes" id="UP000039046"/>
    </source>
</evidence>
<name>A0A0A1TAP4_9HYPO</name>
<keyword evidence="10" id="KW-1185">Reference proteome</keyword>
<feature type="transmembrane region" description="Helical" evidence="7">
    <location>
        <begin position="198"/>
        <end position="217"/>
    </location>
</feature>
<protein>
    <recommendedName>
        <fullName evidence="8">Major facilitator superfamily (MFS) profile domain-containing protein</fullName>
    </recommendedName>
</protein>
<proteinExistence type="predicted"/>
<organism evidence="9 10">
    <name type="scientific">[Torrubiella] hemipterigena</name>
    <dbReference type="NCBI Taxonomy" id="1531966"/>
    <lineage>
        <taxon>Eukaryota</taxon>
        <taxon>Fungi</taxon>
        <taxon>Dikarya</taxon>
        <taxon>Ascomycota</taxon>
        <taxon>Pezizomycotina</taxon>
        <taxon>Sordariomycetes</taxon>
        <taxon>Hypocreomycetidae</taxon>
        <taxon>Hypocreales</taxon>
        <taxon>Clavicipitaceae</taxon>
        <taxon>Clavicipitaceae incertae sedis</taxon>
        <taxon>'Torrubiella' clade</taxon>
    </lineage>
</organism>
<dbReference type="FunFam" id="1.20.1250.20:FF:000196">
    <property type="entry name" value="MFS toxin efflux pump (AflT)"/>
    <property type="match status" value="1"/>
</dbReference>
<dbReference type="Pfam" id="PF07690">
    <property type="entry name" value="MFS_1"/>
    <property type="match status" value="1"/>
</dbReference>
<reference evidence="9 10" key="1">
    <citation type="journal article" date="2015" name="Genome Announc.">
        <title>Draft Genome Sequence and Gene Annotation of the Entomopathogenic Fungus Verticillium hemipterigenum.</title>
        <authorList>
            <person name="Horn F."/>
            <person name="Habel A."/>
            <person name="Scharf D.H."/>
            <person name="Dworschak J."/>
            <person name="Brakhage A.A."/>
            <person name="Guthke R."/>
            <person name="Hertweck C."/>
            <person name="Linde J."/>
        </authorList>
    </citation>
    <scope>NUCLEOTIDE SEQUENCE [LARGE SCALE GENOMIC DNA]</scope>
</reference>
<feature type="compositionally biased region" description="Basic and acidic residues" evidence="6">
    <location>
        <begin position="26"/>
        <end position="36"/>
    </location>
</feature>
<dbReference type="GO" id="GO:0005886">
    <property type="term" value="C:plasma membrane"/>
    <property type="evidence" value="ECO:0007669"/>
    <property type="project" value="TreeGrafter"/>
</dbReference>
<evidence type="ECO:0000256" key="3">
    <source>
        <dbReference type="ARBA" id="ARBA00022692"/>
    </source>
</evidence>
<evidence type="ECO:0000256" key="5">
    <source>
        <dbReference type="ARBA" id="ARBA00023136"/>
    </source>
</evidence>
<evidence type="ECO:0000256" key="1">
    <source>
        <dbReference type="ARBA" id="ARBA00004141"/>
    </source>
</evidence>
<evidence type="ECO:0000256" key="6">
    <source>
        <dbReference type="SAM" id="MobiDB-lite"/>
    </source>
</evidence>
<sequence>MASQQVSPPRASSDEPRPKTSLSSDGRPDSVLEKPVLDATPTTDADAGSGATTDAGPPADEENEYYKPKTLRFWLVIASTFVTMFLVALDRTILATAIPRITDEFKSLGDIGWYGSAYMLATAAFQLVFGRIYTFYDLKWTLLTCIFIFEVGSAICGAAPNSPVFILGRSIAGIGSAGIMTGSIMTVVPLVPLHKRPMFQALFAVVFGVASVSGPLIGGAFTDRVTWRWCFYLNLPIGAAAFAFLATFKFPTKPKSELSVARQILQLDPIGTLFFVPAVASLLLALQWGGSTYEWSNWRIIVLFVCFGIGAAAFITVQIMMPESASLPVRVIKNRAVYLGGTNMLFLSGSMMLCVYYIPFWFQTTQNVNPVDSGVYTIPLVLSLVVGSIVSGAISQKCGYVNPSMIIGVCFNIIGEGLLTTFTPTTGSPHWIGYQFLTGFGIGFGMQAPNLAIQASIDKKDIPTGMAITFFAQQLGGAIFVTVGQTILSTVVVSRLAGLPGLDANAVIRAGATELHKIVKPEYIPNVIDAFNHACVVIFLTAVVLTACQVLTVLGMPWASIKKGAPKKTKPEQA</sequence>
<evidence type="ECO:0000259" key="8">
    <source>
        <dbReference type="PROSITE" id="PS50850"/>
    </source>
</evidence>
<feature type="transmembrane region" description="Helical" evidence="7">
    <location>
        <begin position="374"/>
        <end position="394"/>
    </location>
</feature>
<feature type="transmembrane region" description="Helical" evidence="7">
    <location>
        <begin position="229"/>
        <end position="248"/>
    </location>
</feature>
<dbReference type="PANTHER" id="PTHR23501:SF201">
    <property type="entry name" value="MFS AFLATOXIN EFFLUX PUMP"/>
    <property type="match status" value="1"/>
</dbReference>
<dbReference type="OrthoDB" id="10021397at2759"/>
<feature type="transmembrane region" description="Helical" evidence="7">
    <location>
        <begin position="111"/>
        <end position="133"/>
    </location>
</feature>
<dbReference type="HOGENOM" id="CLU_000960_22_1_1"/>
<dbReference type="GO" id="GO:0022857">
    <property type="term" value="F:transmembrane transporter activity"/>
    <property type="evidence" value="ECO:0007669"/>
    <property type="project" value="InterPro"/>
</dbReference>
<feature type="compositionally biased region" description="Low complexity" evidence="6">
    <location>
        <begin position="38"/>
        <end position="58"/>
    </location>
</feature>
<feature type="transmembrane region" description="Helical" evidence="7">
    <location>
        <begin position="269"/>
        <end position="288"/>
    </location>
</feature>
<gene>
    <name evidence="9" type="ORF">VHEMI03394</name>
</gene>
<feature type="transmembrane region" description="Helical" evidence="7">
    <location>
        <begin position="431"/>
        <end position="453"/>
    </location>
</feature>
<comment type="subcellular location">
    <subcellularLocation>
        <location evidence="1">Membrane</location>
        <topology evidence="1">Multi-pass membrane protein</topology>
    </subcellularLocation>
</comment>
<dbReference type="FunFam" id="1.20.1720.10:FF:000012">
    <property type="entry name" value="MFS toxin efflux pump (AflT)"/>
    <property type="match status" value="1"/>
</dbReference>
<feature type="transmembrane region" description="Helical" evidence="7">
    <location>
        <begin position="406"/>
        <end position="425"/>
    </location>
</feature>
<feature type="transmembrane region" description="Helical" evidence="7">
    <location>
        <begin position="166"/>
        <end position="191"/>
    </location>
</feature>
<dbReference type="Proteomes" id="UP000039046">
    <property type="component" value="Unassembled WGS sequence"/>
</dbReference>